<dbReference type="InterPro" id="IPR011009">
    <property type="entry name" value="Kinase-like_dom_sf"/>
</dbReference>
<feature type="domain" description="Aminoglycoside phosphotransferase" evidence="1">
    <location>
        <begin position="20"/>
        <end position="238"/>
    </location>
</feature>
<dbReference type="SUPFAM" id="SSF56112">
    <property type="entry name" value="Protein kinase-like (PK-like)"/>
    <property type="match status" value="1"/>
</dbReference>
<gene>
    <name evidence="2" type="ORF">CWE06_06465</name>
</gene>
<dbReference type="Pfam" id="PF01636">
    <property type="entry name" value="APH"/>
    <property type="match status" value="1"/>
</dbReference>
<sequence length="280" mass="31664">MAFPTSCLAHLPVHGVWKTHPIGHDLANCTWRIENGEHQYIVKQYSHDAAFGRQTGDTIQLDALLAEQGIAPAVVYADEMTGVTVQEFLTGDVVASIFDPIQRAEQLAEAQLQVHQLGVDVRPWSLSERVQAYCNALEELKPGRGREARSDCESYANLFSAWEHGPRVFCHHDLSAEHVFFRPELKIIDWEYAGYGHPAFDVASTIVINDLYDDEIDTFIETYNQSAKHMIDREGLRDWIRLVALINRIWFQLQEALEAAEAEKREQKATAADSEQTTTA</sequence>
<dbReference type="PANTHER" id="PTHR40086">
    <property type="entry name" value="PHOSPHOTRANSFERASE YTMP-RELATED"/>
    <property type="match status" value="1"/>
</dbReference>
<dbReference type="AlphaFoldDB" id="A0A432VUV8"/>
<evidence type="ECO:0000313" key="2">
    <source>
        <dbReference type="EMBL" id="RUO20265.1"/>
    </source>
</evidence>
<dbReference type="InterPro" id="IPR002575">
    <property type="entry name" value="Aminoglycoside_PTrfase"/>
</dbReference>
<dbReference type="OrthoDB" id="179763at2"/>
<dbReference type="InterPro" id="IPR052077">
    <property type="entry name" value="CcrZ_PhaseVar_Mediator"/>
</dbReference>
<dbReference type="RefSeq" id="WP_126792343.1">
    <property type="nucleotide sequence ID" value="NZ_PIPI01000003.1"/>
</dbReference>
<accession>A0A432VUV8</accession>
<dbReference type="EMBL" id="PIPI01000003">
    <property type="protein sequence ID" value="RUO20265.1"/>
    <property type="molecule type" value="Genomic_DNA"/>
</dbReference>
<dbReference type="Gene3D" id="3.90.1200.10">
    <property type="match status" value="1"/>
</dbReference>
<keyword evidence="3" id="KW-1185">Reference proteome</keyword>
<dbReference type="Proteomes" id="UP000288212">
    <property type="component" value="Unassembled WGS sequence"/>
</dbReference>
<evidence type="ECO:0000259" key="1">
    <source>
        <dbReference type="Pfam" id="PF01636"/>
    </source>
</evidence>
<name>A0A432VUV8_9GAMM</name>
<comment type="caution">
    <text evidence="2">The sequence shown here is derived from an EMBL/GenBank/DDBJ whole genome shotgun (WGS) entry which is preliminary data.</text>
</comment>
<reference evidence="2 3" key="1">
    <citation type="journal article" date="2011" name="Front. Microbiol.">
        <title>Genomic signatures of strain selection and enhancement in Bacillus atrophaeus var. globigii, a historical biowarfare simulant.</title>
        <authorList>
            <person name="Gibbons H.S."/>
            <person name="Broomall S.M."/>
            <person name="McNew L.A."/>
            <person name="Daligault H."/>
            <person name="Chapman C."/>
            <person name="Bruce D."/>
            <person name="Karavis M."/>
            <person name="Krepps M."/>
            <person name="McGregor P.A."/>
            <person name="Hong C."/>
            <person name="Park K.H."/>
            <person name="Akmal A."/>
            <person name="Feldman A."/>
            <person name="Lin J.S."/>
            <person name="Chang W.E."/>
            <person name="Higgs B.W."/>
            <person name="Demirev P."/>
            <person name="Lindquist J."/>
            <person name="Liem A."/>
            <person name="Fochler E."/>
            <person name="Read T.D."/>
            <person name="Tapia R."/>
            <person name="Johnson S."/>
            <person name="Bishop-Lilly K.A."/>
            <person name="Detter C."/>
            <person name="Han C."/>
            <person name="Sozhamannan S."/>
            <person name="Rosenzweig C.N."/>
            <person name="Skowronski E.W."/>
        </authorList>
    </citation>
    <scope>NUCLEOTIDE SEQUENCE [LARGE SCALE GENOMIC DNA]</scope>
    <source>
        <strain evidence="2 3">AK5</strain>
    </source>
</reference>
<protein>
    <recommendedName>
        <fullName evidence="1">Aminoglycoside phosphotransferase domain-containing protein</fullName>
    </recommendedName>
</protein>
<evidence type="ECO:0000313" key="3">
    <source>
        <dbReference type="Proteomes" id="UP000288212"/>
    </source>
</evidence>
<dbReference type="PANTHER" id="PTHR40086:SF1">
    <property type="entry name" value="CELL CYCLE REGULATOR CCRZ"/>
    <property type="match status" value="1"/>
</dbReference>
<organism evidence="2 3">
    <name type="scientific">Aliidiomarina haloalkalitolerans</name>
    <dbReference type="NCBI Taxonomy" id="859059"/>
    <lineage>
        <taxon>Bacteria</taxon>
        <taxon>Pseudomonadati</taxon>
        <taxon>Pseudomonadota</taxon>
        <taxon>Gammaproteobacteria</taxon>
        <taxon>Alteromonadales</taxon>
        <taxon>Idiomarinaceae</taxon>
        <taxon>Aliidiomarina</taxon>
    </lineage>
</organism>
<proteinExistence type="predicted"/>